<evidence type="ECO:0000313" key="4">
    <source>
        <dbReference type="Proteomes" id="UP000289738"/>
    </source>
</evidence>
<feature type="region of interest" description="Disordered" evidence="1">
    <location>
        <begin position="28"/>
        <end position="52"/>
    </location>
</feature>
<reference evidence="3 4" key="1">
    <citation type="submission" date="2019-01" db="EMBL/GenBank/DDBJ databases">
        <title>Sequencing of cultivated peanut Arachis hypogaea provides insights into genome evolution and oil improvement.</title>
        <authorList>
            <person name="Chen X."/>
        </authorList>
    </citation>
    <scope>NUCLEOTIDE SEQUENCE [LARGE SCALE GENOMIC DNA]</scope>
    <source>
        <strain evidence="4">cv. Fuhuasheng</strain>
        <tissue evidence="3">Leaves</tissue>
    </source>
</reference>
<keyword evidence="4" id="KW-1185">Reference proteome</keyword>
<dbReference type="PANTHER" id="PTHR47718">
    <property type="entry name" value="OS01G0519700 PROTEIN"/>
    <property type="match status" value="1"/>
</dbReference>
<dbReference type="PANTHER" id="PTHR47718:SF7">
    <property type="entry name" value="PROTEIN FAR1-RELATED SEQUENCE"/>
    <property type="match status" value="1"/>
</dbReference>
<sequence>MSSFRDDATGVANGEATMEDKCKVEKRTLEGLNEESEDKIEEGIGLTSSEEDASDYEDVARIGAEEICKKIFRIEQHVYELYTKFGKWHGFGVRKGDYGKDEKGMITMRRFFCNRVGLRDEKYCNRIDKIRSHRSETRTNCQAKLSIYLDKNSTRWRVEKVVLEHNHDLTPKGMVHMIPQFRGISEVAKDHIDVLDESIPSYTWLLQNLLEVMCHKSPSVVATDGDDAMIAVWLYGDLEVADFEDEWAEAVQVYGLEDKLWAMQMYDKKEMWVNAYLKRKFCAGYRMTSRCEGINSRVKKFLTLRHSILDLVQNLEYRNNKLLAQFNSIYNMPVMISCLDPVERCATAVYTRAIFKDVKKVIDVV</sequence>
<dbReference type="EMBL" id="SDMP01000011">
    <property type="protein sequence ID" value="RYR30103.1"/>
    <property type="molecule type" value="Genomic_DNA"/>
</dbReference>
<evidence type="ECO:0000259" key="2">
    <source>
        <dbReference type="Pfam" id="PF03101"/>
    </source>
</evidence>
<feature type="domain" description="FAR1" evidence="2">
    <location>
        <begin position="81"/>
        <end position="170"/>
    </location>
</feature>
<dbReference type="Proteomes" id="UP000289738">
    <property type="component" value="Chromosome B01"/>
</dbReference>
<protein>
    <recommendedName>
        <fullName evidence="2">FAR1 domain-containing protein</fullName>
    </recommendedName>
</protein>
<dbReference type="AlphaFoldDB" id="A0A445AUN2"/>
<dbReference type="InterPro" id="IPR004330">
    <property type="entry name" value="FAR1_DNA_bnd_dom"/>
</dbReference>
<evidence type="ECO:0000256" key="1">
    <source>
        <dbReference type="SAM" id="MobiDB-lite"/>
    </source>
</evidence>
<name>A0A445AUN2_ARAHY</name>
<accession>A0A445AUN2</accession>
<evidence type="ECO:0000313" key="3">
    <source>
        <dbReference type="EMBL" id="RYR30103.1"/>
    </source>
</evidence>
<organism evidence="3 4">
    <name type="scientific">Arachis hypogaea</name>
    <name type="common">Peanut</name>
    <dbReference type="NCBI Taxonomy" id="3818"/>
    <lineage>
        <taxon>Eukaryota</taxon>
        <taxon>Viridiplantae</taxon>
        <taxon>Streptophyta</taxon>
        <taxon>Embryophyta</taxon>
        <taxon>Tracheophyta</taxon>
        <taxon>Spermatophyta</taxon>
        <taxon>Magnoliopsida</taxon>
        <taxon>eudicotyledons</taxon>
        <taxon>Gunneridae</taxon>
        <taxon>Pentapetalae</taxon>
        <taxon>rosids</taxon>
        <taxon>fabids</taxon>
        <taxon>Fabales</taxon>
        <taxon>Fabaceae</taxon>
        <taxon>Papilionoideae</taxon>
        <taxon>50 kb inversion clade</taxon>
        <taxon>dalbergioids sensu lato</taxon>
        <taxon>Dalbergieae</taxon>
        <taxon>Pterocarpus clade</taxon>
        <taxon>Arachis</taxon>
    </lineage>
</organism>
<dbReference type="STRING" id="3818.A0A445AUN2"/>
<gene>
    <name evidence="3" type="ORF">Ahy_B01g054939</name>
</gene>
<proteinExistence type="predicted"/>
<comment type="caution">
    <text evidence="3">The sequence shown here is derived from an EMBL/GenBank/DDBJ whole genome shotgun (WGS) entry which is preliminary data.</text>
</comment>
<dbReference type="Pfam" id="PF03101">
    <property type="entry name" value="FAR1"/>
    <property type="match status" value="1"/>
</dbReference>